<gene>
    <name evidence="2" type="ORF">NCTC7922_00415</name>
</gene>
<reference evidence="2 3" key="1">
    <citation type="submission" date="2018-06" db="EMBL/GenBank/DDBJ databases">
        <authorList>
            <consortium name="Pathogen Informatics"/>
            <person name="Doyle S."/>
        </authorList>
    </citation>
    <scope>NUCLEOTIDE SEQUENCE [LARGE SCALE GENOMIC DNA]</scope>
    <source>
        <strain evidence="2 3">NCTC7922</strain>
    </source>
</reference>
<name>A0A377CZK5_ECOLX</name>
<dbReference type="InterPro" id="IPR015378">
    <property type="entry name" value="Transposase-like_Mu_C"/>
</dbReference>
<accession>A0A377CZK5</accession>
<organism evidence="2 3">
    <name type="scientific">Escherichia coli</name>
    <dbReference type="NCBI Taxonomy" id="562"/>
    <lineage>
        <taxon>Bacteria</taxon>
        <taxon>Pseudomonadati</taxon>
        <taxon>Pseudomonadota</taxon>
        <taxon>Gammaproteobacteria</taxon>
        <taxon>Enterobacterales</taxon>
        <taxon>Enterobacteriaceae</taxon>
        <taxon>Escherichia</taxon>
    </lineage>
</organism>
<dbReference type="InterPro" id="IPR009004">
    <property type="entry name" value="Transposase_Mu_C"/>
</dbReference>
<dbReference type="Pfam" id="PF09299">
    <property type="entry name" value="Mu-transpos_C"/>
    <property type="match status" value="1"/>
</dbReference>
<sequence>MFRPMVERPVRRCEIRWLNNIYYAPELRDEHGRKVLISYDIHDAERITVRRPDGSVILRGGMGRQ</sequence>
<evidence type="ECO:0000259" key="1">
    <source>
        <dbReference type="Pfam" id="PF09299"/>
    </source>
</evidence>
<evidence type="ECO:0000313" key="3">
    <source>
        <dbReference type="Proteomes" id="UP000254174"/>
    </source>
</evidence>
<protein>
    <submittedName>
        <fullName evidence="2">Phage transposase</fullName>
    </submittedName>
</protein>
<dbReference type="SUPFAM" id="SSF50610">
    <property type="entry name" value="mu transposase, C-terminal domain"/>
    <property type="match status" value="1"/>
</dbReference>
<feature type="domain" description="Transposase-like Mu C-terminal" evidence="1">
    <location>
        <begin position="1"/>
        <end position="57"/>
    </location>
</feature>
<dbReference type="Proteomes" id="UP000254174">
    <property type="component" value="Unassembled WGS sequence"/>
</dbReference>
<dbReference type="AlphaFoldDB" id="A0A377CZK5"/>
<evidence type="ECO:0000313" key="2">
    <source>
        <dbReference type="EMBL" id="STM08893.1"/>
    </source>
</evidence>
<dbReference type="EMBL" id="UGFC01000004">
    <property type="protein sequence ID" value="STM08893.1"/>
    <property type="molecule type" value="Genomic_DNA"/>
</dbReference>
<proteinExistence type="predicted"/>